<name>A0ABV9YM70_9PSEU</name>
<feature type="region of interest" description="Disordered" evidence="5">
    <location>
        <begin position="364"/>
        <end position="393"/>
    </location>
</feature>
<feature type="compositionally biased region" description="Pro residues" evidence="5">
    <location>
        <begin position="371"/>
        <end position="381"/>
    </location>
</feature>
<dbReference type="InterPro" id="IPR013126">
    <property type="entry name" value="Hsp_70_fam"/>
</dbReference>
<keyword evidence="2 4" id="KW-0067">ATP-binding</keyword>
<evidence type="ECO:0000313" key="7">
    <source>
        <dbReference type="Proteomes" id="UP001595947"/>
    </source>
</evidence>
<dbReference type="RefSeq" id="WP_378034938.1">
    <property type="nucleotide sequence ID" value="NZ_JBHSIV010000004.1"/>
</dbReference>
<proteinExistence type="inferred from homology"/>
<dbReference type="SUPFAM" id="SSF52540">
    <property type="entry name" value="P-loop containing nucleoside triphosphate hydrolases"/>
    <property type="match status" value="1"/>
</dbReference>
<dbReference type="Proteomes" id="UP001595947">
    <property type="component" value="Unassembled WGS sequence"/>
</dbReference>
<keyword evidence="1 4" id="KW-0547">Nucleotide-binding</keyword>
<comment type="caution">
    <text evidence="6">The sequence shown here is derived from an EMBL/GenBank/DDBJ whole genome shotgun (WGS) entry which is preliminary data.</text>
</comment>
<dbReference type="Pfam" id="PF00012">
    <property type="entry name" value="HSP70"/>
    <property type="match status" value="1"/>
</dbReference>
<dbReference type="PRINTS" id="PR00301">
    <property type="entry name" value="HEATSHOCK70"/>
</dbReference>
<dbReference type="InterPro" id="IPR043129">
    <property type="entry name" value="ATPase_NBD"/>
</dbReference>
<dbReference type="PANTHER" id="PTHR19375">
    <property type="entry name" value="HEAT SHOCK PROTEIN 70KDA"/>
    <property type="match status" value="1"/>
</dbReference>
<keyword evidence="7" id="KW-1185">Reference proteome</keyword>
<sequence>MGWSLAIDFGTTFTTTALSVEGRIELVEIEGSRYFPSLVCLDGDDRLLVGREALNEAGRRPSRCERWPKRALATADHVRLGGHTFETIELAAVVLRRVAGEAAKGQQGPPDAVVLTHPARWAGGGVELTRLARAATRAGLVAPVFVAEPVAVAHHYVHSSGEGLVAGTPVAVYDFGGGSFDAAVLRQGDGGLELAGLPGGDEELAGEDLDAVLTEVVTDHAEASDPERWARLWDDSDDEGHGDRLLLRATITRAKETLSFRTAVDVELPGFGSEVRLTRREYEAAVDPLLERSVAEFAKMISRSGTSPASLAGVFLSGGTSRTPRITTLLSAMLGALPTVEDDPKAVVVRGALEVITHPLPGAARGRAITAPPPAADPAPSGPDGHRPPRRPVPREGVLVVVTGGPKAGKTSVVNALLGAEVLPYGRLPCRNPSVLVRWGERPGGLLYRSSNDQPDWFALDRLSDRASAGPANDAPFYVDVVYSSELLREVMLIDCVAEEDLEPNAERRGRVHVVDVTAPTSFPPSTAVPELLVLTKLDLVAADERDARREAVLEPWRRVHNDIAHVVANAPRALRALGKRNVASYVSSGGAALLHAVRRMV</sequence>
<evidence type="ECO:0000256" key="4">
    <source>
        <dbReference type="RuleBase" id="RU003322"/>
    </source>
</evidence>
<keyword evidence="3" id="KW-0143">Chaperone</keyword>
<dbReference type="Gene3D" id="3.90.640.10">
    <property type="entry name" value="Actin, Chain A, domain 4"/>
    <property type="match status" value="1"/>
</dbReference>
<comment type="similarity">
    <text evidence="4">Belongs to the heat shock protein 70 family.</text>
</comment>
<evidence type="ECO:0000256" key="2">
    <source>
        <dbReference type="ARBA" id="ARBA00022840"/>
    </source>
</evidence>
<dbReference type="Gene3D" id="3.40.50.300">
    <property type="entry name" value="P-loop containing nucleotide triphosphate hydrolases"/>
    <property type="match status" value="1"/>
</dbReference>
<evidence type="ECO:0000256" key="1">
    <source>
        <dbReference type="ARBA" id="ARBA00022741"/>
    </source>
</evidence>
<evidence type="ECO:0000256" key="3">
    <source>
        <dbReference type="ARBA" id="ARBA00023186"/>
    </source>
</evidence>
<evidence type="ECO:0000256" key="5">
    <source>
        <dbReference type="SAM" id="MobiDB-lite"/>
    </source>
</evidence>
<dbReference type="Gene3D" id="3.30.420.40">
    <property type="match status" value="2"/>
</dbReference>
<reference evidence="7" key="1">
    <citation type="journal article" date="2019" name="Int. J. Syst. Evol. Microbiol.">
        <title>The Global Catalogue of Microorganisms (GCM) 10K type strain sequencing project: providing services to taxonomists for standard genome sequencing and annotation.</title>
        <authorList>
            <consortium name="The Broad Institute Genomics Platform"/>
            <consortium name="The Broad Institute Genome Sequencing Center for Infectious Disease"/>
            <person name="Wu L."/>
            <person name="Ma J."/>
        </authorList>
    </citation>
    <scope>NUCLEOTIDE SEQUENCE [LARGE SCALE GENOMIC DNA]</scope>
    <source>
        <strain evidence="7">CGMCC 4.7093</strain>
    </source>
</reference>
<accession>A0ABV9YM70</accession>
<gene>
    <name evidence="6" type="ORF">ACFPBZ_05165</name>
</gene>
<organism evidence="6 7">
    <name type="scientific">Actinomycetospora atypica</name>
    <dbReference type="NCBI Taxonomy" id="1290095"/>
    <lineage>
        <taxon>Bacteria</taxon>
        <taxon>Bacillati</taxon>
        <taxon>Actinomycetota</taxon>
        <taxon>Actinomycetes</taxon>
        <taxon>Pseudonocardiales</taxon>
        <taxon>Pseudonocardiaceae</taxon>
        <taxon>Actinomycetospora</taxon>
    </lineage>
</organism>
<dbReference type="SUPFAM" id="SSF53067">
    <property type="entry name" value="Actin-like ATPase domain"/>
    <property type="match status" value="2"/>
</dbReference>
<dbReference type="InterPro" id="IPR027417">
    <property type="entry name" value="P-loop_NTPase"/>
</dbReference>
<dbReference type="EMBL" id="JBHSIV010000004">
    <property type="protein sequence ID" value="MFC5061586.1"/>
    <property type="molecule type" value="Genomic_DNA"/>
</dbReference>
<evidence type="ECO:0000313" key="6">
    <source>
        <dbReference type="EMBL" id="MFC5061586.1"/>
    </source>
</evidence>
<protein>
    <submittedName>
        <fullName evidence="6">Hsp70 family protein</fullName>
    </submittedName>
</protein>